<dbReference type="GO" id="GO:0055085">
    <property type="term" value="P:transmembrane transport"/>
    <property type="evidence" value="ECO:0007669"/>
    <property type="project" value="UniProtKB-ARBA"/>
</dbReference>
<dbReference type="SUPFAM" id="SSF47413">
    <property type="entry name" value="lambda repressor-like DNA-binding domains"/>
    <property type="match status" value="1"/>
</dbReference>
<sequence length="339" mass="37118">MAATRVSIARLAGVSVATVDRVIRNDPAVRPETVERVQAALDSLRNTRASRGRPAKHTSIKVAFVVPVIRSKFVDKVERDIALSASFFREHRITPSFYRCDFSDNLKTAQLSESLRGYDSVVLLPLDYPWVDQFIDTCCEVGIPVITVFSDRPASRRALFLGADNRMMGRTAGLLMGKFTAGRSGTVIILSDSSRLPDQSERRTGFEQILEEDFKHLRWAVEPDFPTDEEEAYVALRDALPRYSNVTGVYVTRDGAAGVAKALKDLPAEPPIVFIGHGISDSTRALLTAGGMDVVLDQDARGVVHAAGLAALNLVNDVRGLAGSVSQPIQIYFRENANT</sequence>
<dbReference type="SUPFAM" id="SSF53822">
    <property type="entry name" value="Periplasmic binding protein-like I"/>
    <property type="match status" value="1"/>
</dbReference>
<protein>
    <submittedName>
        <fullName evidence="5">LacI family DNA-binding transcriptional regulator</fullName>
    </submittedName>
</protein>
<dbReference type="InterPro" id="IPR028082">
    <property type="entry name" value="Peripla_BP_I"/>
</dbReference>
<evidence type="ECO:0000313" key="6">
    <source>
        <dbReference type="Proteomes" id="UP000585226"/>
    </source>
</evidence>
<dbReference type="InterPro" id="IPR010982">
    <property type="entry name" value="Lambda_DNA-bd_dom_sf"/>
</dbReference>
<feature type="domain" description="HTH lacI-type" evidence="4">
    <location>
        <begin position="8"/>
        <end position="44"/>
    </location>
</feature>
<evidence type="ECO:0000259" key="4">
    <source>
        <dbReference type="PROSITE" id="PS50932"/>
    </source>
</evidence>
<dbReference type="Pfam" id="PF13407">
    <property type="entry name" value="Peripla_BP_4"/>
    <property type="match status" value="1"/>
</dbReference>
<dbReference type="CDD" id="cd01392">
    <property type="entry name" value="HTH_LacI"/>
    <property type="match status" value="1"/>
</dbReference>
<dbReference type="Pfam" id="PF00356">
    <property type="entry name" value="LacI"/>
    <property type="match status" value="1"/>
</dbReference>
<dbReference type="Gene3D" id="1.10.260.40">
    <property type="entry name" value="lambda repressor-like DNA-binding domains"/>
    <property type="match status" value="1"/>
</dbReference>
<dbReference type="PANTHER" id="PTHR30146">
    <property type="entry name" value="LACI-RELATED TRANSCRIPTIONAL REPRESSOR"/>
    <property type="match status" value="1"/>
</dbReference>
<accession>A0A7Y8G6J3</accession>
<organism evidence="5 6">
    <name type="scientific">Pseudomonas reactans</name>
    <dbReference type="NCBI Taxonomy" id="117680"/>
    <lineage>
        <taxon>Bacteria</taxon>
        <taxon>Pseudomonadati</taxon>
        <taxon>Pseudomonadota</taxon>
        <taxon>Gammaproteobacteria</taxon>
        <taxon>Pseudomonadales</taxon>
        <taxon>Pseudomonadaceae</taxon>
        <taxon>Pseudomonas</taxon>
    </lineage>
</organism>
<gene>
    <name evidence="5" type="ORF">HX893_27980</name>
</gene>
<name>A0A7Y8G6J3_9PSED</name>
<keyword evidence="2 5" id="KW-0238">DNA-binding</keyword>
<dbReference type="EMBL" id="JACASD010000089">
    <property type="protein sequence ID" value="NWE91969.1"/>
    <property type="molecule type" value="Genomic_DNA"/>
</dbReference>
<dbReference type="GO" id="GO:0003700">
    <property type="term" value="F:DNA-binding transcription factor activity"/>
    <property type="evidence" value="ECO:0007669"/>
    <property type="project" value="TreeGrafter"/>
</dbReference>
<reference evidence="5 6" key="1">
    <citation type="submission" date="2020-04" db="EMBL/GenBank/DDBJ databases">
        <title>Molecular characterization of pseudomonads from Agaricus bisporus reveal novel blotch 2 pathogens in Western Europe.</title>
        <authorList>
            <person name="Taparia T."/>
            <person name="Krijger M."/>
            <person name="Haynes E."/>
            <person name="Elpinstone J.G."/>
            <person name="Noble R."/>
            <person name="Van Der Wolf J."/>
        </authorList>
    </citation>
    <scope>NUCLEOTIDE SEQUENCE [LARGE SCALE GENOMIC DNA]</scope>
    <source>
        <strain evidence="5 6">P8021</strain>
    </source>
</reference>
<evidence type="ECO:0000313" key="5">
    <source>
        <dbReference type="EMBL" id="NWE91969.1"/>
    </source>
</evidence>
<dbReference type="AlphaFoldDB" id="A0A7Y8G6J3"/>
<dbReference type="PROSITE" id="PS50932">
    <property type="entry name" value="HTH_LACI_2"/>
    <property type="match status" value="1"/>
</dbReference>
<dbReference type="PANTHER" id="PTHR30146:SF152">
    <property type="entry name" value="TRANSCRIPTIONAL REGULATORY PROTEIN"/>
    <property type="match status" value="1"/>
</dbReference>
<dbReference type="InterPro" id="IPR025997">
    <property type="entry name" value="SBP_2_dom"/>
</dbReference>
<dbReference type="InterPro" id="IPR000843">
    <property type="entry name" value="HTH_LacI"/>
</dbReference>
<keyword evidence="3" id="KW-0804">Transcription</keyword>
<evidence type="ECO:0000256" key="3">
    <source>
        <dbReference type="ARBA" id="ARBA00023163"/>
    </source>
</evidence>
<keyword evidence="1" id="KW-0805">Transcription regulation</keyword>
<dbReference type="Proteomes" id="UP000585226">
    <property type="component" value="Unassembled WGS sequence"/>
</dbReference>
<dbReference type="SMART" id="SM00354">
    <property type="entry name" value="HTH_LACI"/>
    <property type="match status" value="1"/>
</dbReference>
<evidence type="ECO:0000256" key="2">
    <source>
        <dbReference type="ARBA" id="ARBA00023125"/>
    </source>
</evidence>
<dbReference type="CDD" id="cd06307">
    <property type="entry name" value="PBP1_sugar_binding"/>
    <property type="match status" value="1"/>
</dbReference>
<dbReference type="Gene3D" id="3.40.50.2300">
    <property type="match status" value="2"/>
</dbReference>
<dbReference type="GO" id="GO:0000976">
    <property type="term" value="F:transcription cis-regulatory region binding"/>
    <property type="evidence" value="ECO:0007669"/>
    <property type="project" value="TreeGrafter"/>
</dbReference>
<evidence type="ECO:0000256" key="1">
    <source>
        <dbReference type="ARBA" id="ARBA00023015"/>
    </source>
</evidence>
<dbReference type="RefSeq" id="WP_016974311.1">
    <property type="nucleotide sequence ID" value="NZ_JACASD010000089.1"/>
</dbReference>
<proteinExistence type="predicted"/>
<comment type="caution">
    <text evidence="5">The sequence shown here is derived from an EMBL/GenBank/DDBJ whole genome shotgun (WGS) entry which is preliminary data.</text>
</comment>